<dbReference type="Pfam" id="PF13410">
    <property type="entry name" value="GST_C_2"/>
    <property type="match status" value="1"/>
</dbReference>
<dbReference type="InterPro" id="IPR036282">
    <property type="entry name" value="Glutathione-S-Trfase_C_sf"/>
</dbReference>
<dbReference type="PROSITE" id="PS50404">
    <property type="entry name" value="GST_NTER"/>
    <property type="match status" value="1"/>
</dbReference>
<evidence type="ECO:0000313" key="3">
    <source>
        <dbReference type="EMBL" id="NVD26957.1"/>
    </source>
</evidence>
<keyword evidence="4" id="KW-1185">Reference proteome</keyword>
<dbReference type="PROSITE" id="PS50405">
    <property type="entry name" value="GST_CTER"/>
    <property type="match status" value="1"/>
</dbReference>
<feature type="domain" description="GST N-terminal" evidence="1">
    <location>
        <begin position="1"/>
        <end position="81"/>
    </location>
</feature>
<dbReference type="SFLD" id="SFLDG00358">
    <property type="entry name" value="Main_(cytGST)"/>
    <property type="match status" value="1"/>
</dbReference>
<dbReference type="Gene3D" id="1.20.1050.10">
    <property type="match status" value="1"/>
</dbReference>
<dbReference type="EMBL" id="JABWMH010000001">
    <property type="protein sequence ID" value="NVD26957.1"/>
    <property type="molecule type" value="Genomic_DNA"/>
</dbReference>
<proteinExistence type="predicted"/>
<sequence length="213" mass="24484">MMIKLFGHPFSSYTWKALIPLWEKDIPFEFRQLDEDHQSNGAEFARRSPTGKFPLLADGERTIFEATAVIEYLELIHPEPRLIPDGMAGVETRMFDRFFDNYVMNAMQHFVEVRLGRADPSETDKGRATLDKSYAWLEAQLGDQWAIGDAFTMADCAAAPSLFYSDWVHPIPEGLERLRAYRSRLLARPTVKRAVDEARPFRHFFPGGAPERD</sequence>
<accession>A0ABX2MZR8</accession>
<dbReference type="CDD" id="cd00299">
    <property type="entry name" value="GST_C_family"/>
    <property type="match status" value="1"/>
</dbReference>
<dbReference type="SFLD" id="SFLDS00019">
    <property type="entry name" value="Glutathione_Transferase_(cytos"/>
    <property type="match status" value="1"/>
</dbReference>
<protein>
    <submittedName>
        <fullName evidence="3">Glutathione S-transferase family protein</fullName>
    </submittedName>
</protein>
<dbReference type="InterPro" id="IPR010987">
    <property type="entry name" value="Glutathione-S-Trfase_C-like"/>
</dbReference>
<dbReference type="PANTHER" id="PTHR44051:SF8">
    <property type="entry name" value="GLUTATHIONE S-TRANSFERASE GSTA"/>
    <property type="match status" value="1"/>
</dbReference>
<comment type="caution">
    <text evidence="3">The sequence shown here is derived from an EMBL/GenBank/DDBJ whole genome shotgun (WGS) entry which is preliminary data.</text>
</comment>
<dbReference type="Gene3D" id="3.40.30.10">
    <property type="entry name" value="Glutaredoxin"/>
    <property type="match status" value="1"/>
</dbReference>
<organism evidence="3 4">
    <name type="scientific">Parasphingorhabdus flavimaris</name>
    <dbReference type="NCBI Taxonomy" id="266812"/>
    <lineage>
        <taxon>Bacteria</taxon>
        <taxon>Pseudomonadati</taxon>
        <taxon>Pseudomonadota</taxon>
        <taxon>Alphaproteobacteria</taxon>
        <taxon>Sphingomonadales</taxon>
        <taxon>Sphingomonadaceae</taxon>
        <taxon>Parasphingorhabdus</taxon>
    </lineage>
</organism>
<name>A0ABX2MZR8_9SPHN</name>
<dbReference type="InterPro" id="IPR004045">
    <property type="entry name" value="Glutathione_S-Trfase_N"/>
</dbReference>
<feature type="domain" description="GST C-terminal" evidence="2">
    <location>
        <begin position="85"/>
        <end position="204"/>
    </location>
</feature>
<evidence type="ECO:0000259" key="1">
    <source>
        <dbReference type="PROSITE" id="PS50404"/>
    </source>
</evidence>
<dbReference type="SUPFAM" id="SSF52833">
    <property type="entry name" value="Thioredoxin-like"/>
    <property type="match status" value="1"/>
</dbReference>
<dbReference type="CDD" id="cd00570">
    <property type="entry name" value="GST_N_family"/>
    <property type="match status" value="1"/>
</dbReference>
<reference evidence="3 4" key="1">
    <citation type="submission" date="2020-06" db="EMBL/GenBank/DDBJ databases">
        <authorList>
            <person name="Kim S.-J."/>
            <person name="Park S.-J."/>
        </authorList>
    </citation>
    <scope>NUCLEOTIDE SEQUENCE [LARGE SCALE GENOMIC DNA]</scope>
    <source>
        <strain evidence="3 4">SW-151</strain>
    </source>
</reference>
<dbReference type="Proteomes" id="UP000652427">
    <property type="component" value="Unassembled WGS sequence"/>
</dbReference>
<evidence type="ECO:0000313" key="4">
    <source>
        <dbReference type="Proteomes" id="UP000652427"/>
    </source>
</evidence>
<dbReference type="SUPFAM" id="SSF47616">
    <property type="entry name" value="GST C-terminal domain-like"/>
    <property type="match status" value="1"/>
</dbReference>
<dbReference type="InterPro" id="IPR036249">
    <property type="entry name" value="Thioredoxin-like_sf"/>
</dbReference>
<dbReference type="PANTHER" id="PTHR44051">
    <property type="entry name" value="GLUTATHIONE S-TRANSFERASE-RELATED"/>
    <property type="match status" value="1"/>
</dbReference>
<gene>
    <name evidence="3" type="ORF">HUO14_03425</name>
</gene>
<dbReference type="Pfam" id="PF13417">
    <property type="entry name" value="GST_N_3"/>
    <property type="match status" value="1"/>
</dbReference>
<evidence type="ECO:0000259" key="2">
    <source>
        <dbReference type="PROSITE" id="PS50405"/>
    </source>
</evidence>
<dbReference type="InterPro" id="IPR040079">
    <property type="entry name" value="Glutathione_S-Trfase"/>
</dbReference>